<feature type="compositionally biased region" description="Low complexity" evidence="1">
    <location>
        <begin position="33"/>
        <end position="50"/>
    </location>
</feature>
<accession>A0A0C3AJV5</accession>
<dbReference type="Pfam" id="PF24016">
    <property type="entry name" value="DUF7330"/>
    <property type="match status" value="1"/>
</dbReference>
<dbReference type="InterPro" id="IPR055754">
    <property type="entry name" value="DUF7330"/>
</dbReference>
<dbReference type="AlphaFoldDB" id="A0A0C3AJV5"/>
<feature type="domain" description="DUF7330" evidence="2">
    <location>
        <begin position="56"/>
        <end position="250"/>
    </location>
</feature>
<dbReference type="OrthoDB" id="5289249at2759"/>
<reference evidence="4" key="2">
    <citation type="submission" date="2015-01" db="EMBL/GenBank/DDBJ databases">
        <title>Evolutionary Origins and Diversification of the Mycorrhizal Mutualists.</title>
        <authorList>
            <consortium name="DOE Joint Genome Institute"/>
            <consortium name="Mycorrhizal Genomics Consortium"/>
            <person name="Kohler A."/>
            <person name="Kuo A."/>
            <person name="Nagy L.G."/>
            <person name="Floudas D."/>
            <person name="Copeland A."/>
            <person name="Barry K.W."/>
            <person name="Cichocki N."/>
            <person name="Veneault-Fourrey C."/>
            <person name="LaButti K."/>
            <person name="Lindquist E.A."/>
            <person name="Lipzen A."/>
            <person name="Lundell T."/>
            <person name="Morin E."/>
            <person name="Murat C."/>
            <person name="Riley R."/>
            <person name="Ohm R."/>
            <person name="Sun H."/>
            <person name="Tunlid A."/>
            <person name="Henrissat B."/>
            <person name="Grigoriev I.V."/>
            <person name="Hibbett D.S."/>
            <person name="Martin F."/>
        </authorList>
    </citation>
    <scope>NUCLEOTIDE SEQUENCE [LARGE SCALE GENOMIC DNA]</scope>
    <source>
        <strain evidence="4">F 1598</strain>
    </source>
</reference>
<dbReference type="InParanoid" id="A0A0C3AJV5"/>
<name>A0A0C3AJV5_PILCF</name>
<dbReference type="Proteomes" id="UP000054166">
    <property type="component" value="Unassembled WGS sequence"/>
</dbReference>
<evidence type="ECO:0000259" key="2">
    <source>
        <dbReference type="Pfam" id="PF24016"/>
    </source>
</evidence>
<evidence type="ECO:0000313" key="4">
    <source>
        <dbReference type="Proteomes" id="UP000054166"/>
    </source>
</evidence>
<feature type="region of interest" description="Disordered" evidence="1">
    <location>
        <begin position="1"/>
        <end position="61"/>
    </location>
</feature>
<feature type="compositionally biased region" description="Basic and acidic residues" evidence="1">
    <location>
        <begin position="8"/>
        <end position="21"/>
    </location>
</feature>
<evidence type="ECO:0000256" key="1">
    <source>
        <dbReference type="SAM" id="MobiDB-lite"/>
    </source>
</evidence>
<dbReference type="EMBL" id="KN833066">
    <property type="protein sequence ID" value="KIM74103.1"/>
    <property type="molecule type" value="Genomic_DNA"/>
</dbReference>
<keyword evidence="4" id="KW-1185">Reference proteome</keyword>
<reference evidence="3 4" key="1">
    <citation type="submission" date="2014-04" db="EMBL/GenBank/DDBJ databases">
        <authorList>
            <consortium name="DOE Joint Genome Institute"/>
            <person name="Kuo A."/>
            <person name="Tarkka M."/>
            <person name="Buscot F."/>
            <person name="Kohler A."/>
            <person name="Nagy L.G."/>
            <person name="Floudas D."/>
            <person name="Copeland A."/>
            <person name="Barry K.W."/>
            <person name="Cichocki N."/>
            <person name="Veneault-Fourrey C."/>
            <person name="LaButti K."/>
            <person name="Lindquist E.A."/>
            <person name="Lipzen A."/>
            <person name="Lundell T."/>
            <person name="Morin E."/>
            <person name="Murat C."/>
            <person name="Sun H."/>
            <person name="Tunlid A."/>
            <person name="Henrissat B."/>
            <person name="Grigoriev I.V."/>
            <person name="Hibbett D.S."/>
            <person name="Martin F."/>
            <person name="Nordberg H.P."/>
            <person name="Cantor M.N."/>
            <person name="Hua S.X."/>
        </authorList>
    </citation>
    <scope>NUCLEOTIDE SEQUENCE [LARGE SCALE GENOMIC DNA]</scope>
    <source>
        <strain evidence="3 4">F 1598</strain>
    </source>
</reference>
<dbReference type="HOGENOM" id="CLU_070382_3_0_1"/>
<organism evidence="3 4">
    <name type="scientific">Piloderma croceum (strain F 1598)</name>
    <dbReference type="NCBI Taxonomy" id="765440"/>
    <lineage>
        <taxon>Eukaryota</taxon>
        <taxon>Fungi</taxon>
        <taxon>Dikarya</taxon>
        <taxon>Basidiomycota</taxon>
        <taxon>Agaricomycotina</taxon>
        <taxon>Agaricomycetes</taxon>
        <taxon>Agaricomycetidae</taxon>
        <taxon>Atheliales</taxon>
        <taxon>Atheliaceae</taxon>
        <taxon>Piloderma</taxon>
    </lineage>
</organism>
<protein>
    <recommendedName>
        <fullName evidence="2">DUF7330 domain-containing protein</fullName>
    </recommendedName>
</protein>
<evidence type="ECO:0000313" key="3">
    <source>
        <dbReference type="EMBL" id="KIM74103.1"/>
    </source>
</evidence>
<feature type="compositionally biased region" description="Polar residues" evidence="1">
    <location>
        <begin position="51"/>
        <end position="61"/>
    </location>
</feature>
<gene>
    <name evidence="3" type="ORF">PILCRDRAFT_828512</name>
</gene>
<sequence length="270" mass="29223">MLIIPDNSPDHGKAAEAKAEYTEEPAFDPPPTYASSSLASSTTSPSPLAPKSQSTNYISLNRPNNSIKGVYTINPFLFIPQTFLPPLSPGETESSRKNLKIYSENGSVNVDITLLADPQKLGSEEVDLKKRATLDVASHNGSVNVKQRRVDTHTLGIRNPFHLNVTGHNGSVTVGIPGTFEGLITIHAKNGSVKISDDITQRIGMQNEVKHTHYCFVGDISLYNDGDASWEGDRLEVDAHNGRVKVYTIDGDPEASKGKQSLLSRILGTS</sequence>
<proteinExistence type="predicted"/>